<dbReference type="OrthoDB" id="4318869at2"/>
<reference evidence="1 2" key="1">
    <citation type="submission" date="2016-01" db="EMBL/GenBank/DDBJ databases">
        <title>The new phylogeny of the genus Mycobacterium.</title>
        <authorList>
            <person name="Tarcisio F."/>
            <person name="Conor M."/>
            <person name="Antonella G."/>
            <person name="Elisabetta G."/>
            <person name="Giulia F.S."/>
            <person name="Sara T."/>
            <person name="Anna F."/>
            <person name="Clotilde B."/>
            <person name="Roberto B."/>
            <person name="Veronica D.S."/>
            <person name="Fabio R."/>
            <person name="Monica P."/>
            <person name="Olivier J."/>
            <person name="Enrico T."/>
            <person name="Nicola S."/>
        </authorList>
    </citation>
    <scope>NUCLEOTIDE SEQUENCE [LARGE SCALE GENOMIC DNA]</scope>
    <source>
        <strain evidence="1 2">DSM 44339</strain>
    </source>
</reference>
<proteinExistence type="predicted"/>
<protein>
    <submittedName>
        <fullName evidence="1">Uncharacterized protein</fullName>
    </submittedName>
</protein>
<accession>A0A1X1T044</accession>
<sequence length="87" mass="10322">MKFEKAFVSRLDRYSLGVETESGLYYLAIPVSNQMIDYMEYYKLSDEEYEALRGDLDQARDFADSCRRHEHDERLFMQPGTDRGVPR</sequence>
<name>A0A1X1T044_9MYCO</name>
<organism evidence="1 2">
    <name type="scientific">Mycolicibacterium doricum</name>
    <dbReference type="NCBI Taxonomy" id="126673"/>
    <lineage>
        <taxon>Bacteria</taxon>
        <taxon>Bacillati</taxon>
        <taxon>Actinomycetota</taxon>
        <taxon>Actinomycetes</taxon>
        <taxon>Mycobacteriales</taxon>
        <taxon>Mycobacteriaceae</taxon>
        <taxon>Mycolicibacterium</taxon>
    </lineage>
</organism>
<evidence type="ECO:0000313" key="2">
    <source>
        <dbReference type="Proteomes" id="UP000193564"/>
    </source>
</evidence>
<dbReference type="EMBL" id="LQOS01000047">
    <property type="protein sequence ID" value="ORV37560.1"/>
    <property type="molecule type" value="Genomic_DNA"/>
</dbReference>
<keyword evidence="2" id="KW-1185">Reference proteome</keyword>
<dbReference type="RefSeq" id="WP_085192311.1">
    <property type="nucleotide sequence ID" value="NZ_AP022605.1"/>
</dbReference>
<dbReference type="AlphaFoldDB" id="A0A1X1T044"/>
<comment type="caution">
    <text evidence="1">The sequence shown here is derived from an EMBL/GenBank/DDBJ whole genome shotgun (WGS) entry which is preliminary data.</text>
</comment>
<dbReference type="Proteomes" id="UP000193564">
    <property type="component" value="Unassembled WGS sequence"/>
</dbReference>
<evidence type="ECO:0000313" key="1">
    <source>
        <dbReference type="EMBL" id="ORV37560.1"/>
    </source>
</evidence>
<gene>
    <name evidence="1" type="ORF">AWC01_15775</name>
</gene>